<reference evidence="2 3" key="1">
    <citation type="submission" date="2020-08" db="EMBL/GenBank/DDBJ databases">
        <title>Genemic of Streptomyces polyaspartic.</title>
        <authorList>
            <person name="Liu W."/>
        </authorList>
    </citation>
    <scope>NUCLEOTIDE SEQUENCE [LARGE SCALE GENOMIC DNA]</scope>
    <source>
        <strain evidence="2 3">TRM66268-LWL</strain>
    </source>
</reference>
<keyword evidence="1" id="KW-0472">Membrane</keyword>
<keyword evidence="1" id="KW-1133">Transmembrane helix</keyword>
<gene>
    <name evidence="2" type="ORF">H9Y04_32110</name>
</gene>
<evidence type="ECO:0000256" key="1">
    <source>
        <dbReference type="SAM" id="Phobius"/>
    </source>
</evidence>
<name>A0ABR7SP97_9ACTN</name>
<dbReference type="EMBL" id="JACTVJ010000018">
    <property type="protein sequence ID" value="MBC9717184.1"/>
    <property type="molecule type" value="Genomic_DNA"/>
</dbReference>
<sequence length="68" mass="6977">MLLFLLLPLVLLFFAVGALAFLGYLLLMVFVSAAAGAWTRPQVGWHIAAATIGLPLVALGGVVAVIAG</sequence>
<organism evidence="2 3">
    <name type="scientific">Streptomyces polyasparticus</name>
    <dbReference type="NCBI Taxonomy" id="2767826"/>
    <lineage>
        <taxon>Bacteria</taxon>
        <taxon>Bacillati</taxon>
        <taxon>Actinomycetota</taxon>
        <taxon>Actinomycetes</taxon>
        <taxon>Kitasatosporales</taxon>
        <taxon>Streptomycetaceae</taxon>
        <taxon>Streptomyces</taxon>
    </lineage>
</organism>
<comment type="caution">
    <text evidence="2">The sequence shown here is derived from an EMBL/GenBank/DDBJ whole genome shotgun (WGS) entry which is preliminary data.</text>
</comment>
<keyword evidence="3" id="KW-1185">Reference proteome</keyword>
<feature type="transmembrane region" description="Helical" evidence="1">
    <location>
        <begin position="43"/>
        <end position="67"/>
    </location>
</feature>
<dbReference type="Proteomes" id="UP000642284">
    <property type="component" value="Unassembled WGS sequence"/>
</dbReference>
<proteinExistence type="predicted"/>
<evidence type="ECO:0000313" key="2">
    <source>
        <dbReference type="EMBL" id="MBC9717184.1"/>
    </source>
</evidence>
<evidence type="ECO:0000313" key="3">
    <source>
        <dbReference type="Proteomes" id="UP000642284"/>
    </source>
</evidence>
<accession>A0ABR7SP97</accession>
<keyword evidence="1" id="KW-0812">Transmembrane</keyword>
<protein>
    <submittedName>
        <fullName evidence="2">Uncharacterized protein</fullName>
    </submittedName>
</protein>
<dbReference type="RefSeq" id="WP_187817625.1">
    <property type="nucleotide sequence ID" value="NZ_JACTVJ010000018.1"/>
</dbReference>